<feature type="coiled-coil region" evidence="1">
    <location>
        <begin position="57"/>
        <end position="84"/>
    </location>
</feature>
<accession>A0A918UAF3</accession>
<sequence length="194" mass="21372">MIRINLLPYRERLREGHRRRFRLLLILAVLVSAALLALAAVAIDAAIRDQGARNGKLEDAINTLNGTLRRAASLNREKQTLIERQQLVEKLQAGRNDAVRLLEQFSLLTPPGVYLKEIKPSQDGQRIIVTGMAQSAERVSAYLILLGQGPMLSDPQLDYLRDPADAASRGSEFSLSVKASQAPTRHAASEGARQ</sequence>
<dbReference type="AlphaFoldDB" id="A0A918UAF3"/>
<keyword evidence="4" id="KW-1185">Reference proteome</keyword>
<feature type="region of interest" description="Disordered" evidence="2">
    <location>
        <begin position="171"/>
        <end position="194"/>
    </location>
</feature>
<dbReference type="EMBL" id="BMYX01000010">
    <property type="protein sequence ID" value="GGY16536.1"/>
    <property type="molecule type" value="Genomic_DNA"/>
</dbReference>
<dbReference type="InterPro" id="IPR052534">
    <property type="entry name" value="Extracell_DNA_Util/SecSys_Comp"/>
</dbReference>
<dbReference type="PANTHER" id="PTHR40278">
    <property type="entry name" value="DNA UTILIZATION PROTEIN HOFN"/>
    <property type="match status" value="1"/>
</dbReference>
<reference evidence="3" key="2">
    <citation type="submission" date="2020-09" db="EMBL/GenBank/DDBJ databases">
        <authorList>
            <person name="Sun Q."/>
            <person name="Kim S."/>
        </authorList>
    </citation>
    <scope>NUCLEOTIDE SEQUENCE</scope>
    <source>
        <strain evidence="3">KCTC 32182</strain>
    </source>
</reference>
<dbReference type="RefSeq" id="WP_189533825.1">
    <property type="nucleotide sequence ID" value="NZ_BMYX01000010.1"/>
</dbReference>
<dbReference type="Proteomes" id="UP000645257">
    <property type="component" value="Unassembled WGS sequence"/>
</dbReference>
<dbReference type="InterPro" id="IPR007813">
    <property type="entry name" value="PilN"/>
</dbReference>
<feature type="compositionally biased region" description="Polar residues" evidence="2">
    <location>
        <begin position="171"/>
        <end position="183"/>
    </location>
</feature>
<evidence type="ECO:0000256" key="2">
    <source>
        <dbReference type="SAM" id="MobiDB-lite"/>
    </source>
</evidence>
<proteinExistence type="predicted"/>
<evidence type="ECO:0000313" key="3">
    <source>
        <dbReference type="EMBL" id="GGY16536.1"/>
    </source>
</evidence>
<gene>
    <name evidence="3" type="primary">pilN</name>
    <name evidence="3" type="ORF">GCM10011289_19790</name>
</gene>
<reference evidence="3" key="1">
    <citation type="journal article" date="2014" name="Int. J. Syst. Evol. Microbiol.">
        <title>Complete genome sequence of Corynebacterium casei LMG S-19264T (=DSM 44701T), isolated from a smear-ripened cheese.</title>
        <authorList>
            <consortium name="US DOE Joint Genome Institute (JGI-PGF)"/>
            <person name="Walter F."/>
            <person name="Albersmeier A."/>
            <person name="Kalinowski J."/>
            <person name="Ruckert C."/>
        </authorList>
    </citation>
    <scope>NUCLEOTIDE SEQUENCE</scope>
    <source>
        <strain evidence="3">KCTC 32182</strain>
    </source>
</reference>
<keyword evidence="1" id="KW-0175">Coiled coil</keyword>
<organism evidence="3 4">
    <name type="scientific">Paludibacterium paludis</name>
    <dbReference type="NCBI Taxonomy" id="1225769"/>
    <lineage>
        <taxon>Bacteria</taxon>
        <taxon>Pseudomonadati</taxon>
        <taxon>Pseudomonadota</taxon>
        <taxon>Betaproteobacteria</taxon>
        <taxon>Neisseriales</taxon>
        <taxon>Chromobacteriaceae</taxon>
        <taxon>Paludibacterium</taxon>
    </lineage>
</organism>
<evidence type="ECO:0000313" key="4">
    <source>
        <dbReference type="Proteomes" id="UP000645257"/>
    </source>
</evidence>
<evidence type="ECO:0000256" key="1">
    <source>
        <dbReference type="SAM" id="Coils"/>
    </source>
</evidence>
<name>A0A918UAF3_9NEIS</name>
<comment type="caution">
    <text evidence="3">The sequence shown here is derived from an EMBL/GenBank/DDBJ whole genome shotgun (WGS) entry which is preliminary data.</text>
</comment>
<dbReference type="PANTHER" id="PTHR40278:SF1">
    <property type="entry name" value="DNA UTILIZATION PROTEIN HOFN"/>
    <property type="match status" value="1"/>
</dbReference>
<dbReference type="Pfam" id="PF05137">
    <property type="entry name" value="PilN"/>
    <property type="match status" value="1"/>
</dbReference>
<protein>
    <submittedName>
        <fullName evidence="3">Fimbrial protein</fullName>
    </submittedName>
</protein>